<dbReference type="InterPro" id="IPR006603">
    <property type="entry name" value="PQ-loop_rpt"/>
</dbReference>
<dbReference type="PANTHER" id="PTHR12226:SF2">
    <property type="entry name" value="MANNOSE-P-DOLICHOL UTILIZATION DEFECT 1 PROTEIN"/>
    <property type="match status" value="1"/>
</dbReference>
<sequence>MSILQPDQKFQIPIYLIFPPAAPPHLLVRCLSAAPLPQLLKILWRGRADGLSPPSVLLQLYAASCPVVYAVANSFPLFAWAERLFTLAQIAAVAFLVLHHRGKTATGTLLLLSYVGLMFLLGSYAPAAVASGMQASSVASLIVLQARSNYCNGHTGQLSTLSVLLTWAGSLGVVFVALQETDGALATLSHVLSACLSCVLLAQVLGGCRRSTAAKKKSE</sequence>
<evidence type="ECO:0000256" key="4">
    <source>
        <dbReference type="ARBA" id="ARBA00022737"/>
    </source>
</evidence>
<dbReference type="GO" id="GO:0016020">
    <property type="term" value="C:membrane"/>
    <property type="evidence" value="ECO:0007669"/>
    <property type="project" value="UniProtKB-SubCell"/>
</dbReference>
<comment type="subcellular location">
    <subcellularLocation>
        <location evidence="1">Membrane</location>
        <topology evidence="1">Multi-pass membrane protein</topology>
    </subcellularLocation>
</comment>
<keyword evidence="6 8" id="KW-0472">Membrane</keyword>
<evidence type="ECO:0000256" key="2">
    <source>
        <dbReference type="ARBA" id="ARBA00022448"/>
    </source>
</evidence>
<evidence type="ECO:0000256" key="1">
    <source>
        <dbReference type="ARBA" id="ARBA00004141"/>
    </source>
</evidence>
<proteinExistence type="inferred from homology"/>
<dbReference type="GO" id="GO:0009312">
    <property type="term" value="P:oligosaccharide biosynthetic process"/>
    <property type="evidence" value="ECO:0007669"/>
    <property type="project" value="TreeGrafter"/>
</dbReference>
<evidence type="ECO:0000256" key="8">
    <source>
        <dbReference type="SAM" id="Phobius"/>
    </source>
</evidence>
<protein>
    <submittedName>
        <fullName evidence="9">Mannose-P-dolichol utilization defect 1a</fullName>
    </submittedName>
</protein>
<dbReference type="Proteomes" id="UP000694558">
    <property type="component" value="Chromosome 4"/>
</dbReference>
<organism evidence="9 10">
    <name type="scientific">Scophthalmus maximus</name>
    <name type="common">Turbot</name>
    <name type="synonym">Psetta maxima</name>
    <dbReference type="NCBI Taxonomy" id="52904"/>
    <lineage>
        <taxon>Eukaryota</taxon>
        <taxon>Metazoa</taxon>
        <taxon>Chordata</taxon>
        <taxon>Craniata</taxon>
        <taxon>Vertebrata</taxon>
        <taxon>Euteleostomi</taxon>
        <taxon>Actinopterygii</taxon>
        <taxon>Neopterygii</taxon>
        <taxon>Teleostei</taxon>
        <taxon>Neoteleostei</taxon>
        <taxon>Acanthomorphata</taxon>
        <taxon>Carangaria</taxon>
        <taxon>Pleuronectiformes</taxon>
        <taxon>Pleuronectoidei</taxon>
        <taxon>Scophthalmidae</taxon>
        <taxon>Scophthalmus</taxon>
    </lineage>
</organism>
<feature type="transmembrane region" description="Helical" evidence="8">
    <location>
        <begin position="184"/>
        <end position="208"/>
    </location>
</feature>
<reference evidence="9" key="2">
    <citation type="submission" date="2025-08" db="UniProtKB">
        <authorList>
            <consortium name="Ensembl"/>
        </authorList>
    </citation>
    <scope>IDENTIFICATION</scope>
</reference>
<comment type="similarity">
    <text evidence="7">Belongs to the MPDU1 (TC 2.A.43.3) family.</text>
</comment>
<feature type="transmembrane region" description="Helical" evidence="8">
    <location>
        <begin position="158"/>
        <end position="178"/>
    </location>
</feature>
<evidence type="ECO:0000256" key="3">
    <source>
        <dbReference type="ARBA" id="ARBA00022692"/>
    </source>
</evidence>
<dbReference type="InterPro" id="IPR016817">
    <property type="entry name" value="MannP-dilichol_defect-1"/>
</dbReference>
<keyword evidence="3 8" id="KW-0812">Transmembrane</keyword>
<evidence type="ECO:0000313" key="10">
    <source>
        <dbReference type="Proteomes" id="UP000694558"/>
    </source>
</evidence>
<reference evidence="9" key="1">
    <citation type="submission" date="2023-05" db="EMBL/GenBank/DDBJ databases">
        <title>High-quality long-read genome of Scophthalmus maximus.</title>
        <authorList>
            <person name="Lien S."/>
            <person name="Martinez P."/>
        </authorList>
    </citation>
    <scope>NUCLEOTIDE SEQUENCE [LARGE SCALE GENOMIC DNA]</scope>
</reference>
<keyword evidence="4" id="KW-0677">Repeat</keyword>
<dbReference type="PANTHER" id="PTHR12226">
    <property type="entry name" value="MANNOSE-P-DOLICHOL UTILIZATION DEFECT 1 LEC35 -RELATED"/>
    <property type="match status" value="1"/>
</dbReference>
<accession>A0A8D3AV04</accession>
<dbReference type="Pfam" id="PF04193">
    <property type="entry name" value="PQ-loop"/>
    <property type="match status" value="1"/>
</dbReference>
<evidence type="ECO:0000256" key="6">
    <source>
        <dbReference type="ARBA" id="ARBA00023136"/>
    </source>
</evidence>
<feature type="transmembrane region" description="Helical" evidence="8">
    <location>
        <begin position="105"/>
        <end position="122"/>
    </location>
</feature>
<evidence type="ECO:0000313" key="9">
    <source>
        <dbReference type="Ensembl" id="ENSSMAP00000023990.2"/>
    </source>
</evidence>
<dbReference type="GeneTree" id="ENSGT00940000153916"/>
<dbReference type="Ensembl" id="ENSSMAT00000024279.2">
    <property type="protein sequence ID" value="ENSSMAP00000023990.2"/>
    <property type="gene ID" value="ENSSMAG00000014647.2"/>
</dbReference>
<name>A0A8D3AV04_SCOMX</name>
<evidence type="ECO:0000256" key="7">
    <source>
        <dbReference type="ARBA" id="ARBA00038475"/>
    </source>
</evidence>
<dbReference type="AlphaFoldDB" id="A0A8D3AV04"/>
<dbReference type="Gene3D" id="1.20.1280.290">
    <property type="match status" value="1"/>
</dbReference>
<feature type="transmembrane region" description="Helical" evidence="8">
    <location>
        <begin position="78"/>
        <end position="98"/>
    </location>
</feature>
<evidence type="ECO:0000256" key="5">
    <source>
        <dbReference type="ARBA" id="ARBA00022989"/>
    </source>
</evidence>
<keyword evidence="2" id="KW-0813">Transport</keyword>
<keyword evidence="5 8" id="KW-1133">Transmembrane helix</keyword>
<dbReference type="SMART" id="SM00679">
    <property type="entry name" value="CTNS"/>
    <property type="match status" value="2"/>
</dbReference>